<dbReference type="Proteomes" id="UP000078200">
    <property type="component" value="Unassembled WGS sequence"/>
</dbReference>
<proteinExistence type="predicted"/>
<evidence type="ECO:0000313" key="2">
    <source>
        <dbReference type="Proteomes" id="UP000078200"/>
    </source>
</evidence>
<evidence type="ECO:0000313" key="1">
    <source>
        <dbReference type="EnsemblMetazoa" id="GAUT047712-PA"/>
    </source>
</evidence>
<name>A0A1A9VU57_GLOAU</name>
<organism evidence="1 2">
    <name type="scientific">Glossina austeni</name>
    <name type="common">Savannah tsetse fly</name>
    <dbReference type="NCBI Taxonomy" id="7395"/>
    <lineage>
        <taxon>Eukaryota</taxon>
        <taxon>Metazoa</taxon>
        <taxon>Ecdysozoa</taxon>
        <taxon>Arthropoda</taxon>
        <taxon>Hexapoda</taxon>
        <taxon>Insecta</taxon>
        <taxon>Pterygota</taxon>
        <taxon>Neoptera</taxon>
        <taxon>Endopterygota</taxon>
        <taxon>Diptera</taxon>
        <taxon>Brachycera</taxon>
        <taxon>Muscomorpha</taxon>
        <taxon>Hippoboscoidea</taxon>
        <taxon>Glossinidae</taxon>
        <taxon>Glossina</taxon>
    </lineage>
</organism>
<protein>
    <submittedName>
        <fullName evidence="1">Uncharacterized protein</fullName>
    </submittedName>
</protein>
<dbReference type="EnsemblMetazoa" id="GAUT047712-RA">
    <property type="protein sequence ID" value="GAUT047712-PA"/>
    <property type="gene ID" value="GAUT047712"/>
</dbReference>
<sequence>MVSNGRSSFLEPDVNPPVVKQIGIRRTRYNPAVLVGEWFEERCSSETNPKPGLPGIYGKSSCTKDISIYKSAFTQPVKDNSHEAINNFVDWKLKGLSNRLATEATNIRFSDDVGFDKNATRTVDIRYHMQPEQEALGGTKVDTRSPKLLPNRRLFKESCTPVYMSSYQQNFKRIQTKIDRKIKPYAPNRKQDNK</sequence>
<dbReference type="VEuPathDB" id="VectorBase:GAUT047712"/>
<dbReference type="AlphaFoldDB" id="A0A1A9VU57"/>
<reference evidence="1" key="1">
    <citation type="submission" date="2020-05" db="UniProtKB">
        <authorList>
            <consortium name="EnsemblMetazoa"/>
        </authorList>
    </citation>
    <scope>IDENTIFICATION</scope>
    <source>
        <strain evidence="1">TTRI</strain>
    </source>
</reference>
<keyword evidence="2" id="KW-1185">Reference proteome</keyword>
<accession>A0A1A9VU57</accession>